<gene>
    <name evidence="1" type="ORF">VP01_1372g1</name>
</gene>
<sequence length="112" mass="12369">MSTLKFPVEEKTKVDKVRLSDPHCIYSTPLIEAPRSPNFAEARPLSLVVLVKLIVSLSQSKVGTSLNTCRNLGPFFCQLPFDPSRTEIGEAPQCRRIELVTGMPLEPSTTTP</sequence>
<comment type="caution">
    <text evidence="1">The sequence shown here is derived from an EMBL/GenBank/DDBJ whole genome shotgun (WGS) entry which is preliminary data.</text>
</comment>
<dbReference type="AlphaFoldDB" id="A0A0L6VLT5"/>
<evidence type="ECO:0000313" key="2">
    <source>
        <dbReference type="Proteomes" id="UP000037035"/>
    </source>
</evidence>
<name>A0A0L6VLT5_9BASI</name>
<protein>
    <submittedName>
        <fullName evidence="1">Uncharacterized protein</fullName>
    </submittedName>
</protein>
<dbReference type="Proteomes" id="UP000037035">
    <property type="component" value="Unassembled WGS sequence"/>
</dbReference>
<accession>A0A0L6VLT5</accession>
<dbReference type="EMBL" id="LAVV01004143">
    <property type="protein sequence ID" value="KNZ61664.1"/>
    <property type="molecule type" value="Genomic_DNA"/>
</dbReference>
<keyword evidence="2" id="KW-1185">Reference proteome</keyword>
<dbReference type="VEuPathDB" id="FungiDB:VP01_1372g1"/>
<evidence type="ECO:0000313" key="1">
    <source>
        <dbReference type="EMBL" id="KNZ61664.1"/>
    </source>
</evidence>
<reference evidence="1 2" key="1">
    <citation type="submission" date="2015-08" db="EMBL/GenBank/DDBJ databases">
        <title>Next Generation Sequencing and Analysis of the Genome of Puccinia sorghi L Schw, the Causal Agent of Maize Common Rust.</title>
        <authorList>
            <person name="Rochi L."/>
            <person name="Burguener G."/>
            <person name="Darino M."/>
            <person name="Turjanski A."/>
            <person name="Kreff E."/>
            <person name="Dieguez M.J."/>
            <person name="Sacco F."/>
        </authorList>
    </citation>
    <scope>NUCLEOTIDE SEQUENCE [LARGE SCALE GENOMIC DNA]</scope>
    <source>
        <strain evidence="1 2">RO10H11247</strain>
    </source>
</reference>
<dbReference type="OrthoDB" id="5277092at2759"/>
<proteinExistence type="predicted"/>
<organism evidence="1 2">
    <name type="scientific">Puccinia sorghi</name>
    <dbReference type="NCBI Taxonomy" id="27349"/>
    <lineage>
        <taxon>Eukaryota</taxon>
        <taxon>Fungi</taxon>
        <taxon>Dikarya</taxon>
        <taxon>Basidiomycota</taxon>
        <taxon>Pucciniomycotina</taxon>
        <taxon>Pucciniomycetes</taxon>
        <taxon>Pucciniales</taxon>
        <taxon>Pucciniaceae</taxon>
        <taxon>Puccinia</taxon>
    </lineage>
</organism>